<dbReference type="SMART" id="SM00404">
    <property type="entry name" value="PTPc_motif"/>
    <property type="match status" value="1"/>
</dbReference>
<dbReference type="InterPro" id="IPR000387">
    <property type="entry name" value="Tyr_Pase_dom"/>
</dbReference>
<dbReference type="SUPFAM" id="SSF52799">
    <property type="entry name" value="(Phosphotyrosine protein) phosphatases II"/>
    <property type="match status" value="1"/>
</dbReference>
<name>A0A085N6Z0_9BILA</name>
<keyword evidence="16" id="KW-0472">Membrane</keyword>
<evidence type="ECO:0000256" key="14">
    <source>
        <dbReference type="ARBA" id="ARBA00022912"/>
    </source>
</evidence>
<comment type="catalytic activity">
    <reaction evidence="20">
        <text>O-phospho-L-tyrosyl-[protein] + H2O = L-tyrosyl-[protein] + phosphate</text>
        <dbReference type="Rhea" id="RHEA:10684"/>
        <dbReference type="Rhea" id="RHEA-COMP:10136"/>
        <dbReference type="Rhea" id="RHEA-COMP:20101"/>
        <dbReference type="ChEBI" id="CHEBI:15377"/>
        <dbReference type="ChEBI" id="CHEBI:43474"/>
        <dbReference type="ChEBI" id="CHEBI:46858"/>
        <dbReference type="ChEBI" id="CHEBI:61978"/>
        <dbReference type="EC" id="3.1.3.48"/>
    </reaction>
</comment>
<keyword evidence="19" id="KW-0636">Prenylation</keyword>
<evidence type="ECO:0000259" key="26">
    <source>
        <dbReference type="PROSITE" id="PS50054"/>
    </source>
</evidence>
<dbReference type="GO" id="GO:0005886">
    <property type="term" value="C:plasma membrane"/>
    <property type="evidence" value="ECO:0007669"/>
    <property type="project" value="UniProtKB-SubCell"/>
</dbReference>
<dbReference type="PANTHER" id="PTHR43108:SF16">
    <property type="entry name" value="EXTRACELLULAR SULFATASE SULF-1 HOMOLOG"/>
    <property type="match status" value="1"/>
</dbReference>
<dbReference type="InterPro" id="IPR017850">
    <property type="entry name" value="Alkaline_phosphatase_core_sf"/>
</dbReference>
<keyword evidence="18" id="KW-0449">Lipoprotein</keyword>
<dbReference type="Gene3D" id="3.90.190.10">
    <property type="entry name" value="Protein tyrosine phosphatase superfamily"/>
    <property type="match status" value="1"/>
</dbReference>
<dbReference type="GO" id="GO:0005795">
    <property type="term" value="C:Golgi stack"/>
    <property type="evidence" value="ECO:0007669"/>
    <property type="project" value="UniProtKB-SubCell"/>
</dbReference>
<dbReference type="PROSITE" id="PS50056">
    <property type="entry name" value="TYR_PHOSPHATASE_2"/>
    <property type="match status" value="1"/>
</dbReference>
<evidence type="ECO:0000259" key="27">
    <source>
        <dbReference type="PROSITE" id="PS50056"/>
    </source>
</evidence>
<keyword evidence="17" id="KW-1015">Disulfide bond</keyword>
<feature type="non-terminal residue" evidence="28">
    <location>
        <position position="1"/>
    </location>
</feature>
<evidence type="ECO:0000256" key="6">
    <source>
        <dbReference type="ARBA" id="ARBA00008779"/>
    </source>
</evidence>
<evidence type="ECO:0000256" key="25">
    <source>
        <dbReference type="SAM" id="MobiDB-lite"/>
    </source>
</evidence>
<accession>A0A085N6Z0</accession>
<evidence type="ECO:0000256" key="2">
    <source>
        <dbReference type="ARBA" id="ARBA00004236"/>
    </source>
</evidence>
<dbReference type="GO" id="GO:0005539">
    <property type="term" value="F:glycosaminoglycan binding"/>
    <property type="evidence" value="ECO:0007669"/>
    <property type="project" value="TreeGrafter"/>
</dbReference>
<dbReference type="InterPro" id="IPR029021">
    <property type="entry name" value="Prot-tyrosine_phosphatase-like"/>
</dbReference>
<dbReference type="GO" id="GO:0009986">
    <property type="term" value="C:cell surface"/>
    <property type="evidence" value="ECO:0007669"/>
    <property type="project" value="UniProtKB-SubCell"/>
</dbReference>
<dbReference type="InterPro" id="IPR020422">
    <property type="entry name" value="TYR_PHOSPHATASE_DUAL_dom"/>
</dbReference>
<keyword evidence="8" id="KW-1003">Cell membrane</keyword>
<evidence type="ECO:0000256" key="9">
    <source>
        <dbReference type="ARBA" id="ARBA00022481"/>
    </source>
</evidence>
<dbReference type="GO" id="GO:0004725">
    <property type="term" value="F:protein tyrosine phosphatase activity"/>
    <property type="evidence" value="ECO:0007669"/>
    <property type="project" value="UniProtKB-EC"/>
</dbReference>
<dbReference type="CDD" id="cd14500">
    <property type="entry name" value="PTP-IVa"/>
    <property type="match status" value="1"/>
</dbReference>
<evidence type="ECO:0000256" key="21">
    <source>
        <dbReference type="ARBA" id="ARBA00057132"/>
    </source>
</evidence>
<dbReference type="GO" id="GO:0009966">
    <property type="term" value="P:regulation of signal transduction"/>
    <property type="evidence" value="ECO:0007669"/>
    <property type="project" value="UniProtKB-ARBA"/>
</dbReference>
<evidence type="ECO:0000256" key="11">
    <source>
        <dbReference type="ARBA" id="ARBA00022753"/>
    </source>
</evidence>
<reference evidence="28" key="1">
    <citation type="journal article" date="2014" name="Nat. Genet.">
        <title>Genome and transcriptome of the porcine whipworm Trichuris suis.</title>
        <authorList>
            <person name="Jex A.R."/>
            <person name="Nejsum P."/>
            <person name="Schwarz E.M."/>
            <person name="Hu L."/>
            <person name="Young N.D."/>
            <person name="Hall R.S."/>
            <person name="Korhonen P.K."/>
            <person name="Liao S."/>
            <person name="Thamsborg S."/>
            <person name="Xia J."/>
            <person name="Xu P."/>
            <person name="Wang S."/>
            <person name="Scheerlinck J.P."/>
            <person name="Hofmann A."/>
            <person name="Sternberg P.W."/>
            <person name="Wang J."/>
            <person name="Gasser R.B."/>
        </authorList>
    </citation>
    <scope>NUCLEOTIDE SEQUENCE [LARGE SCALE GENOMIC DNA]</scope>
    <source>
        <strain evidence="28">DCEP-RM93F</strain>
    </source>
</reference>
<dbReference type="FunFam" id="3.90.190.10:FF:000105">
    <property type="entry name" value="Protein tyrosine phosphatase type IVA 3"/>
    <property type="match status" value="1"/>
</dbReference>
<keyword evidence="9" id="KW-0488">Methylation</keyword>
<evidence type="ECO:0000256" key="20">
    <source>
        <dbReference type="ARBA" id="ARBA00051722"/>
    </source>
</evidence>
<dbReference type="GO" id="GO:0008449">
    <property type="term" value="F:N-acetylglucosamine-6-sulfatase activity"/>
    <property type="evidence" value="ECO:0007669"/>
    <property type="project" value="TreeGrafter"/>
</dbReference>
<evidence type="ECO:0000256" key="24">
    <source>
        <dbReference type="ARBA" id="ARBA00082375"/>
    </source>
</evidence>
<keyword evidence="10" id="KW-0479">Metal-binding</keyword>
<dbReference type="Proteomes" id="UP000030758">
    <property type="component" value="Unassembled WGS sequence"/>
</dbReference>
<comment type="subunit">
    <text evidence="22">Interacts with tubulin.</text>
</comment>
<feature type="compositionally biased region" description="Basic and acidic residues" evidence="25">
    <location>
        <begin position="814"/>
        <end position="829"/>
    </location>
</feature>
<evidence type="ECO:0000256" key="8">
    <source>
        <dbReference type="ARBA" id="ARBA00022475"/>
    </source>
</evidence>
<evidence type="ECO:0000256" key="1">
    <source>
        <dbReference type="ARBA" id="ARBA00001913"/>
    </source>
</evidence>
<dbReference type="Gene3D" id="3.40.720.10">
    <property type="entry name" value="Alkaline Phosphatase, subunit A"/>
    <property type="match status" value="1"/>
</dbReference>
<organism evidence="28">
    <name type="scientific">Trichuris suis</name>
    <name type="common">pig whipworm</name>
    <dbReference type="NCBI Taxonomy" id="68888"/>
    <lineage>
        <taxon>Eukaryota</taxon>
        <taxon>Metazoa</taxon>
        <taxon>Ecdysozoa</taxon>
        <taxon>Nematoda</taxon>
        <taxon>Enoplea</taxon>
        <taxon>Dorylaimia</taxon>
        <taxon>Trichinellida</taxon>
        <taxon>Trichuridae</taxon>
        <taxon>Trichuris</taxon>
    </lineage>
</organism>
<comment type="subcellular location">
    <subcellularLocation>
        <location evidence="2">Cell membrane</location>
    </subcellularLocation>
    <subcellularLocation>
        <location evidence="3">Cell surface</location>
    </subcellularLocation>
    <subcellularLocation>
        <location evidence="5">Early endosome</location>
    </subcellularLocation>
    <subcellularLocation>
        <location evidence="4">Golgi apparatus</location>
        <location evidence="4">Golgi stack</location>
    </subcellularLocation>
</comment>
<keyword evidence="13" id="KW-0106">Calcium</keyword>
<protein>
    <recommendedName>
        <fullName evidence="23">Protein tyrosine phosphatase type IVA 3</fullName>
        <ecNumber evidence="7">3.1.3.48</ecNumber>
    </recommendedName>
    <alternativeName>
        <fullName evidence="24">Protein-tyrosine phosphatase 4a3</fullName>
    </alternativeName>
</protein>
<sequence length="1261" mass="145560">ELVRRTITSAKVFRRCFEDTGKILLLAGRTFVTKSLKMAQLICALAYSLPESLYNSFLPMRTSKQALACLIVLQVCARTYQRRTSTDRPNIVLFITDDQDIQLGSMECMKRTLQIFSEEGAEFQSGFATTPICCPSRTSMLSGLYVHNHHVHSNKDNCTGIYWREHLEPQSFAVYLSNSGYRTGYFGKYLNEYDGSYVPPGWNEWMALIKNSRFYNYTINYNGRRVKHGDRYHEDYFTDLIANDSINFFKRSMLLFPHKPVLMVLSFPAPHGPEDPAPQYSTLFFNSRTHRTPSWNYAPNPDKQWLLRQTGKMEPVHVAFTDFLHRRRLQTLLSVDDAVEKLFREMKVFGELNNTYFIYTSDHGYHLGQFGLIKGKTLPYDFDVKVPFFARGPGVAAGLKILKPVANIDIAPTILDMAGLPVPAHMDGRSFLSLLIHESRLKLGKRSRMVTPWRHTVLIERGIRPKLLKLRERLARQQERFSKDARIQRECGKAEFQAPCKGTQLWECRKNEVDRWRIFKCRGNVGFLEECSCESNSTTESHPKRKKVSPKVAASDGLKRVKRTDRFHSIDLTPLSDWEQYRTRNAPPVFIPESLLNQWETEFFNYIVRKEVEEGGWHQGIFDALEEDFDFYPYASTDHRRRYVRSLESSEHVALTKDVGEATGHHDDVLLVSGCVLFPNDTVSCRPAVYNSIVRWKQQKLLVNGKIRILRTRLQGLKDIRKHLREGRRFSDWRRPRPKHSLLSGTENEHDSTMAIEAKANGQTSSQKSSSGTDNRQSCTCQPSEVSIHEQAHPLRNPSDREISESMLMEWLASKEKGNKKGRRKPEANKRRKSKAREMLCSVPNLNCFTHDNSHWRTEPFWTLGPFCFCQNSYNNSYWCLRTVNETHNFLYCEFVTGFVSYYDINKDPFQLHNVLGEIEVPILEQLSAQLDKLRRCKGGAQCEAYSIGFGRATIGASRRQEYEKLLPLVKLSNVELRHCTLYSNFSHCSYCPSWLLCGPTLRRIDLALGCASQVPLLRPLPPSGTNNLLGVHHHIILRLKTVLLFVGWPICFTRWGTYLHIYYTFMSNIRTESRPQMGSFGKNRVPSPNHYYKPAPAEIVFGHMRFLITDRPTDYTISQFIEELKRHGVKDVVRVCEPTYTTEPLRQEGIQILDWEFPDGSPPPKEVRDKWMELLKDRFSSSPGTCVAVHCVAGLGRAPVLVALALIEAGLKFEDAVDLIRQNRRGAINQKQLYYLEKYKPTGELKKFRNVKREKECIIM</sequence>
<dbReference type="InterPro" id="IPR003595">
    <property type="entry name" value="Tyr_Pase_cat"/>
</dbReference>
<feature type="domain" description="Tyrosine specific protein phosphatases" evidence="27">
    <location>
        <begin position="1170"/>
        <end position="1236"/>
    </location>
</feature>
<feature type="non-terminal residue" evidence="28">
    <location>
        <position position="1261"/>
    </location>
</feature>
<keyword evidence="12" id="KW-0378">Hydrolase</keyword>
<dbReference type="InterPro" id="IPR000917">
    <property type="entry name" value="Sulfatase_N"/>
</dbReference>
<dbReference type="PANTHER" id="PTHR43108">
    <property type="entry name" value="N-ACETYLGLUCOSAMINE-6-SULFATASE FAMILY MEMBER"/>
    <property type="match status" value="1"/>
</dbReference>
<evidence type="ECO:0000313" key="28">
    <source>
        <dbReference type="EMBL" id="KFD65236.1"/>
    </source>
</evidence>
<evidence type="ECO:0000256" key="13">
    <source>
        <dbReference type="ARBA" id="ARBA00022837"/>
    </source>
</evidence>
<evidence type="ECO:0000256" key="4">
    <source>
        <dbReference type="ARBA" id="ARBA00004348"/>
    </source>
</evidence>
<keyword evidence="15" id="KW-0333">Golgi apparatus</keyword>
<dbReference type="AlphaFoldDB" id="A0A085N6Z0"/>
<dbReference type="GO" id="GO:0005769">
    <property type="term" value="C:early endosome"/>
    <property type="evidence" value="ECO:0007669"/>
    <property type="project" value="UniProtKB-SubCell"/>
</dbReference>
<dbReference type="Pfam" id="PF12548">
    <property type="entry name" value="DUF3740"/>
    <property type="match status" value="1"/>
</dbReference>
<feature type="domain" description="Tyrosine-protein phosphatase" evidence="26">
    <location>
        <begin position="1096"/>
        <end position="1249"/>
    </location>
</feature>
<feature type="region of interest" description="Disordered" evidence="25">
    <location>
        <begin position="760"/>
        <end position="800"/>
    </location>
</feature>
<dbReference type="InterPro" id="IPR024609">
    <property type="entry name" value="Extracellular_sulfatase_C"/>
</dbReference>
<dbReference type="EC" id="3.1.3.48" evidence="7"/>
<evidence type="ECO:0000256" key="17">
    <source>
        <dbReference type="ARBA" id="ARBA00023157"/>
    </source>
</evidence>
<feature type="compositionally biased region" description="Basic and acidic residues" evidence="25">
    <location>
        <begin position="787"/>
        <end position="800"/>
    </location>
</feature>
<evidence type="ECO:0000256" key="19">
    <source>
        <dbReference type="ARBA" id="ARBA00023289"/>
    </source>
</evidence>
<evidence type="ECO:0000256" key="16">
    <source>
        <dbReference type="ARBA" id="ARBA00023136"/>
    </source>
</evidence>
<evidence type="ECO:0000256" key="10">
    <source>
        <dbReference type="ARBA" id="ARBA00022723"/>
    </source>
</evidence>
<dbReference type="GO" id="GO:0046872">
    <property type="term" value="F:metal ion binding"/>
    <property type="evidence" value="ECO:0007669"/>
    <property type="project" value="UniProtKB-KW"/>
</dbReference>
<dbReference type="EMBL" id="KL367542">
    <property type="protein sequence ID" value="KFD65236.1"/>
    <property type="molecule type" value="Genomic_DNA"/>
</dbReference>
<comment type="function">
    <text evidence="21">Protein tyrosine phosphatase which stimulates progression from G1 into S phase during mitosis. Enhances cell proliferation, cell motility and invasive activity, and promotes cancer metastasis. May be involved in the progression of cardiac hypertrophy by inhibiting intracellular calcium mobilization in response to angiotensin II.</text>
</comment>
<feature type="compositionally biased region" description="Polar residues" evidence="25">
    <location>
        <begin position="774"/>
        <end position="785"/>
    </location>
</feature>
<evidence type="ECO:0000256" key="18">
    <source>
        <dbReference type="ARBA" id="ARBA00023288"/>
    </source>
</evidence>
<dbReference type="CDD" id="cd16147">
    <property type="entry name" value="G6S"/>
    <property type="match status" value="1"/>
</dbReference>
<evidence type="ECO:0000256" key="5">
    <source>
        <dbReference type="ARBA" id="ARBA00004412"/>
    </source>
</evidence>
<dbReference type="PROSITE" id="PS50054">
    <property type="entry name" value="TYR_PHOSPHATASE_DUAL"/>
    <property type="match status" value="1"/>
</dbReference>
<feature type="compositionally biased region" description="Low complexity" evidence="25">
    <location>
        <begin position="762"/>
        <end position="773"/>
    </location>
</feature>
<gene>
    <name evidence="28" type="ORF">M514_13593</name>
</gene>
<comment type="cofactor">
    <cofactor evidence="1">
        <name>Ca(2+)</name>
        <dbReference type="ChEBI" id="CHEBI:29108"/>
    </cofactor>
</comment>
<comment type="similarity">
    <text evidence="6">Belongs to the sulfatase family.</text>
</comment>
<evidence type="ECO:0000256" key="7">
    <source>
        <dbReference type="ARBA" id="ARBA00013064"/>
    </source>
</evidence>
<proteinExistence type="inferred from homology"/>
<feature type="region of interest" description="Disordered" evidence="25">
    <location>
        <begin position="731"/>
        <end position="750"/>
    </location>
</feature>
<dbReference type="SUPFAM" id="SSF53649">
    <property type="entry name" value="Alkaline phosphatase-like"/>
    <property type="match status" value="2"/>
</dbReference>
<evidence type="ECO:0000256" key="22">
    <source>
        <dbReference type="ARBA" id="ARBA00064590"/>
    </source>
</evidence>
<dbReference type="GO" id="GO:0043542">
    <property type="term" value="P:endothelial cell migration"/>
    <property type="evidence" value="ECO:0007669"/>
    <property type="project" value="UniProtKB-ARBA"/>
</dbReference>
<evidence type="ECO:0000256" key="3">
    <source>
        <dbReference type="ARBA" id="ARBA00004241"/>
    </source>
</evidence>
<keyword evidence="11" id="KW-0967">Endosome</keyword>
<evidence type="ECO:0000256" key="12">
    <source>
        <dbReference type="ARBA" id="ARBA00022801"/>
    </source>
</evidence>
<feature type="region of interest" description="Disordered" evidence="25">
    <location>
        <begin position="814"/>
        <end position="835"/>
    </location>
</feature>
<evidence type="ECO:0000256" key="23">
    <source>
        <dbReference type="ARBA" id="ARBA00069015"/>
    </source>
</evidence>
<keyword evidence="14" id="KW-0904">Protein phosphatase</keyword>
<evidence type="ECO:0000256" key="15">
    <source>
        <dbReference type="ARBA" id="ARBA00023034"/>
    </source>
</evidence>
<dbReference type="Pfam" id="PF00884">
    <property type="entry name" value="Sulfatase"/>
    <property type="match status" value="1"/>
</dbReference>